<feature type="region of interest" description="Disordered" evidence="1">
    <location>
        <begin position="1"/>
        <end position="52"/>
    </location>
</feature>
<keyword evidence="3" id="KW-1185">Reference proteome</keyword>
<sequence>MLAENKESNSLESSANADKSITEHDFESESSSRNISNEKNNQSEINKEPLVDEEESVIPGYFINKDTDIESEFTVKPTQLRRSNRLIEKIKLKWNKKPQKLFNEQAN</sequence>
<dbReference type="Proteomes" id="UP000187429">
    <property type="component" value="Unassembled WGS sequence"/>
</dbReference>
<gene>
    <name evidence="2" type="ORF">AYI69_g7666</name>
</gene>
<dbReference type="EMBL" id="LSSM01003751">
    <property type="protein sequence ID" value="OMJ16875.1"/>
    <property type="molecule type" value="Genomic_DNA"/>
</dbReference>
<dbReference type="AlphaFoldDB" id="A0A1R1XQI0"/>
<reference evidence="3" key="1">
    <citation type="submission" date="2017-01" db="EMBL/GenBank/DDBJ databases">
        <authorList>
            <person name="Wang Y."/>
            <person name="White M."/>
            <person name="Kvist S."/>
            <person name="Moncalvo J.-M."/>
        </authorList>
    </citation>
    <scope>NUCLEOTIDE SEQUENCE [LARGE SCALE GENOMIC DNA]</scope>
    <source>
        <strain evidence="3">ID-206-W2</strain>
    </source>
</reference>
<organism evidence="2 3">
    <name type="scientific">Smittium culicis</name>
    <dbReference type="NCBI Taxonomy" id="133412"/>
    <lineage>
        <taxon>Eukaryota</taxon>
        <taxon>Fungi</taxon>
        <taxon>Fungi incertae sedis</taxon>
        <taxon>Zoopagomycota</taxon>
        <taxon>Kickxellomycotina</taxon>
        <taxon>Harpellomycetes</taxon>
        <taxon>Harpellales</taxon>
        <taxon>Legeriomycetaceae</taxon>
        <taxon>Smittium</taxon>
    </lineage>
</organism>
<proteinExistence type="predicted"/>
<feature type="compositionally biased region" description="Polar residues" evidence="1">
    <location>
        <begin position="10"/>
        <end position="19"/>
    </location>
</feature>
<accession>A0A1R1XQI0</accession>
<evidence type="ECO:0000256" key="1">
    <source>
        <dbReference type="SAM" id="MobiDB-lite"/>
    </source>
</evidence>
<name>A0A1R1XQI0_9FUNG</name>
<evidence type="ECO:0000313" key="2">
    <source>
        <dbReference type="EMBL" id="OMJ16875.1"/>
    </source>
</evidence>
<feature type="compositionally biased region" description="Low complexity" evidence="1">
    <location>
        <begin position="29"/>
        <end position="40"/>
    </location>
</feature>
<evidence type="ECO:0000313" key="3">
    <source>
        <dbReference type="Proteomes" id="UP000187429"/>
    </source>
</evidence>
<protein>
    <submittedName>
        <fullName evidence="2">Uncharacterized protein</fullName>
    </submittedName>
</protein>
<comment type="caution">
    <text evidence="2">The sequence shown here is derived from an EMBL/GenBank/DDBJ whole genome shotgun (WGS) entry which is preliminary data.</text>
</comment>